<keyword evidence="1" id="KW-0812">Transmembrane</keyword>
<dbReference type="RefSeq" id="WP_346248189.1">
    <property type="nucleotide sequence ID" value="NZ_JBDIZK010000012.1"/>
</dbReference>
<reference evidence="2 3" key="1">
    <citation type="submission" date="2024-05" db="EMBL/GenBank/DDBJ databases">
        <title>Sphingomonas sp. HF-S3 16S ribosomal RNA gene Genome sequencing and assembly.</title>
        <authorList>
            <person name="Lee H."/>
        </authorList>
    </citation>
    <scope>NUCLEOTIDE SEQUENCE [LARGE SCALE GENOMIC DNA]</scope>
    <source>
        <strain evidence="2 3">HF-S3</strain>
    </source>
</reference>
<organism evidence="2 3">
    <name type="scientific">Sphingomonas rustica</name>
    <dbReference type="NCBI Taxonomy" id="3103142"/>
    <lineage>
        <taxon>Bacteria</taxon>
        <taxon>Pseudomonadati</taxon>
        <taxon>Pseudomonadota</taxon>
        <taxon>Alphaproteobacteria</taxon>
        <taxon>Sphingomonadales</taxon>
        <taxon>Sphingomonadaceae</taxon>
        <taxon>Sphingomonas</taxon>
    </lineage>
</organism>
<keyword evidence="3" id="KW-1185">Reference proteome</keyword>
<feature type="transmembrane region" description="Helical" evidence="1">
    <location>
        <begin position="55"/>
        <end position="73"/>
    </location>
</feature>
<feature type="transmembrane region" description="Helical" evidence="1">
    <location>
        <begin position="29"/>
        <end position="48"/>
    </location>
</feature>
<protein>
    <submittedName>
        <fullName evidence="2">Uncharacterized protein</fullName>
    </submittedName>
</protein>
<dbReference type="EMBL" id="JBDIZK010000012">
    <property type="protein sequence ID" value="MEN3749149.1"/>
    <property type="molecule type" value="Genomic_DNA"/>
</dbReference>
<proteinExistence type="predicted"/>
<keyword evidence="1" id="KW-1133">Transmembrane helix</keyword>
<sequence>MNVIIYLALLLGCSGYALARGGAPERIGVLILALAIVASHFAPAAGPVRFKTIEWGVMMVDLAMLSAVLVLAVRAQRFWPMWMAAILVNTIVTHLLMLSPNLIPWSYSVAIAGWSYPNPVLLAIGAWRHRSRIRLYGADPAWS</sequence>
<dbReference type="Proteomes" id="UP001427805">
    <property type="component" value="Unassembled WGS sequence"/>
</dbReference>
<gene>
    <name evidence="2" type="ORF">TPR58_18390</name>
</gene>
<name>A0ABV0BC83_9SPHN</name>
<comment type="caution">
    <text evidence="2">The sequence shown here is derived from an EMBL/GenBank/DDBJ whole genome shotgun (WGS) entry which is preliminary data.</text>
</comment>
<evidence type="ECO:0000256" key="1">
    <source>
        <dbReference type="SAM" id="Phobius"/>
    </source>
</evidence>
<accession>A0ABV0BC83</accession>
<evidence type="ECO:0000313" key="2">
    <source>
        <dbReference type="EMBL" id="MEN3749149.1"/>
    </source>
</evidence>
<keyword evidence="1" id="KW-0472">Membrane</keyword>
<feature type="transmembrane region" description="Helical" evidence="1">
    <location>
        <begin position="79"/>
        <end position="98"/>
    </location>
</feature>
<evidence type="ECO:0000313" key="3">
    <source>
        <dbReference type="Proteomes" id="UP001427805"/>
    </source>
</evidence>